<feature type="signal peptide" evidence="1">
    <location>
        <begin position="1"/>
        <end position="23"/>
    </location>
</feature>
<evidence type="ECO:0000313" key="2">
    <source>
        <dbReference type="EMBL" id="MBB1485931.1"/>
    </source>
</evidence>
<feature type="chain" id="PRO_5032842256" evidence="1">
    <location>
        <begin position="24"/>
        <end position="195"/>
    </location>
</feature>
<dbReference type="Pfam" id="PF06572">
    <property type="entry name" value="DUF1131"/>
    <property type="match status" value="1"/>
</dbReference>
<accession>A0A839IM08</accession>
<protein>
    <submittedName>
        <fullName evidence="2">DUF1131 family protein</fullName>
    </submittedName>
</protein>
<evidence type="ECO:0000313" key="3">
    <source>
        <dbReference type="Proteomes" id="UP000565262"/>
    </source>
</evidence>
<dbReference type="Proteomes" id="UP000565262">
    <property type="component" value="Unassembled WGS sequence"/>
</dbReference>
<dbReference type="RefSeq" id="WP_182807716.1">
    <property type="nucleotide sequence ID" value="NZ_JACJFM010000004.1"/>
</dbReference>
<dbReference type="InterPro" id="IPR010938">
    <property type="entry name" value="DUF1131"/>
</dbReference>
<dbReference type="EMBL" id="JACJFM010000004">
    <property type="protein sequence ID" value="MBB1485931.1"/>
    <property type="molecule type" value="Genomic_DNA"/>
</dbReference>
<evidence type="ECO:0000256" key="1">
    <source>
        <dbReference type="SAM" id="SignalP"/>
    </source>
</evidence>
<dbReference type="AlphaFoldDB" id="A0A839IM08"/>
<name>A0A839IM08_9GAMM</name>
<reference evidence="2 3" key="1">
    <citation type="submission" date="2020-08" db="EMBL/GenBank/DDBJ databases">
        <title>Oceanospirillum sp. nov. isolated from marine sediment.</title>
        <authorList>
            <person name="Ji X."/>
        </authorList>
    </citation>
    <scope>NUCLEOTIDE SEQUENCE [LARGE SCALE GENOMIC DNA]</scope>
    <source>
        <strain evidence="2 3">D5</strain>
    </source>
</reference>
<dbReference type="InterPro" id="IPR038714">
    <property type="entry name" value="YfeY-like_sf"/>
</dbReference>
<proteinExistence type="predicted"/>
<gene>
    <name evidence="2" type="ORF">H4O21_04795</name>
</gene>
<sequence>MPLKSLFYAALIACTVLTTPLNADQNSHSYASMELTDRGLQVHGQDVLRSDSPITQDWLQKAFTGLSISKDQLWSEGEPYPVFVLLDKDEHLLTLTPDADTLFSMAIFSDRIMLPGKALAGKSRYKSIYQQSEPYCYPGEEELSGSVLCKAPDSQQIVLVFQPETPWAGPDGELPPEQVFSNWVLDHAIWLNRDI</sequence>
<keyword evidence="1" id="KW-0732">Signal</keyword>
<organism evidence="2 3">
    <name type="scientific">Oceanospirillum sediminis</name>
    <dbReference type="NCBI Taxonomy" id="2760088"/>
    <lineage>
        <taxon>Bacteria</taxon>
        <taxon>Pseudomonadati</taxon>
        <taxon>Pseudomonadota</taxon>
        <taxon>Gammaproteobacteria</taxon>
        <taxon>Oceanospirillales</taxon>
        <taxon>Oceanospirillaceae</taxon>
        <taxon>Oceanospirillum</taxon>
    </lineage>
</organism>
<dbReference type="Gene3D" id="2.60.460.10">
    <property type="entry name" value="protein yfey like domain"/>
    <property type="match status" value="1"/>
</dbReference>
<comment type="caution">
    <text evidence="2">The sequence shown here is derived from an EMBL/GenBank/DDBJ whole genome shotgun (WGS) entry which is preliminary data.</text>
</comment>
<keyword evidence="3" id="KW-1185">Reference proteome</keyword>